<reference evidence="8 9" key="1">
    <citation type="submission" date="2019-02" db="EMBL/GenBank/DDBJ databases">
        <authorList>
            <person name="Sun L."/>
            <person name="Pan D."/>
            <person name="Wu X."/>
        </authorList>
    </citation>
    <scope>NUCLEOTIDE SEQUENCE [LARGE SCALE GENOMIC DNA]</scope>
    <source>
        <strain evidence="8 9">JW-1</strain>
    </source>
</reference>
<keyword evidence="4 6" id="KW-0472">Membrane</keyword>
<dbReference type="InterPro" id="IPR050932">
    <property type="entry name" value="TM2D1-3-like"/>
</dbReference>
<evidence type="ECO:0000256" key="5">
    <source>
        <dbReference type="SAM" id="MobiDB-lite"/>
    </source>
</evidence>
<evidence type="ECO:0000313" key="9">
    <source>
        <dbReference type="Proteomes" id="UP000289260"/>
    </source>
</evidence>
<comment type="subcellular location">
    <subcellularLocation>
        <location evidence="1">Membrane</location>
        <topology evidence="1">Multi-pass membrane protein</topology>
    </subcellularLocation>
</comment>
<keyword evidence="2 6" id="KW-0812">Transmembrane</keyword>
<keyword evidence="9" id="KW-1185">Reference proteome</keyword>
<feature type="transmembrane region" description="Helical" evidence="6">
    <location>
        <begin position="147"/>
        <end position="168"/>
    </location>
</feature>
<evidence type="ECO:0000256" key="6">
    <source>
        <dbReference type="SAM" id="Phobius"/>
    </source>
</evidence>
<feature type="transmembrane region" description="Helical" evidence="6">
    <location>
        <begin position="113"/>
        <end position="135"/>
    </location>
</feature>
<keyword evidence="3 6" id="KW-1133">Transmembrane helix</keyword>
<gene>
    <name evidence="8" type="ORF">EVS81_13015</name>
</gene>
<dbReference type="RefSeq" id="WP_130110748.1">
    <property type="nucleotide sequence ID" value="NZ_CP035806.1"/>
</dbReference>
<proteinExistence type="predicted"/>
<evidence type="ECO:0000256" key="3">
    <source>
        <dbReference type="ARBA" id="ARBA00022989"/>
    </source>
</evidence>
<feature type="transmembrane region" description="Helical" evidence="6">
    <location>
        <begin position="70"/>
        <end position="93"/>
    </location>
</feature>
<name>A0A4P6KHT8_9MICO</name>
<feature type="region of interest" description="Disordered" evidence="5">
    <location>
        <begin position="1"/>
        <end position="37"/>
    </location>
</feature>
<evidence type="ECO:0000256" key="4">
    <source>
        <dbReference type="ARBA" id="ARBA00023136"/>
    </source>
</evidence>
<dbReference type="GO" id="GO:0016020">
    <property type="term" value="C:membrane"/>
    <property type="evidence" value="ECO:0007669"/>
    <property type="project" value="UniProtKB-SubCell"/>
</dbReference>
<accession>A0A4P6KHT8</accession>
<dbReference type="KEGG" id="ltr:EVS81_13015"/>
<dbReference type="OrthoDB" id="2004788at2"/>
<dbReference type="PANTHER" id="PTHR21016">
    <property type="entry name" value="BETA-AMYLOID BINDING PROTEIN-RELATED"/>
    <property type="match status" value="1"/>
</dbReference>
<evidence type="ECO:0000259" key="7">
    <source>
        <dbReference type="Pfam" id="PF05154"/>
    </source>
</evidence>
<feature type="compositionally biased region" description="Polar residues" evidence="5">
    <location>
        <begin position="12"/>
        <end position="21"/>
    </location>
</feature>
<dbReference type="PANTHER" id="PTHR21016:SF25">
    <property type="entry name" value="TM2 DOMAIN-CONTAINING PROTEIN DDB_G0277895-RELATED"/>
    <property type="match status" value="1"/>
</dbReference>
<sequence length="326" mass="36379">MSSADPHPIPGTSLQHVSQPGSAPPHLPQSAGRQHPVPEGRKSYLATLLFALFLGIFGVDRFYLGKTRSALFKLFTLGGLGYWIVIDVLITLFGGQRDTWGLRLQGYDRYSKLVWKVIGIFFASMFALGAIFSLIYASFDSNGLTTIGWVAIAVLCAAGAVLGLVYFLRRRSQSRRASETRAAHHDSTDARSPVEKFASLRNQYVLLAAIGDETAAGIVRQLDSLLKNVEELYGRLQRKSRRREISRVKKAYAEKLSKLAIILDQDHLLDMLSNPHLWDDVEQHVSAGRRAIMVIDSQLIDNIRQVNAERKLVLHKELDQALESAR</sequence>
<feature type="domain" description="TM2" evidence="7">
    <location>
        <begin position="41"/>
        <end position="88"/>
    </location>
</feature>
<dbReference type="AlphaFoldDB" id="A0A4P6KHT8"/>
<evidence type="ECO:0000313" key="8">
    <source>
        <dbReference type="EMBL" id="QBE49631.1"/>
    </source>
</evidence>
<dbReference type="Proteomes" id="UP000289260">
    <property type="component" value="Chromosome"/>
</dbReference>
<organism evidence="8 9">
    <name type="scientific">Leucobacter triazinivorans</name>
    <dbReference type="NCBI Taxonomy" id="1784719"/>
    <lineage>
        <taxon>Bacteria</taxon>
        <taxon>Bacillati</taxon>
        <taxon>Actinomycetota</taxon>
        <taxon>Actinomycetes</taxon>
        <taxon>Micrococcales</taxon>
        <taxon>Microbacteriaceae</taxon>
        <taxon>Leucobacter</taxon>
    </lineage>
</organism>
<dbReference type="EMBL" id="CP035806">
    <property type="protein sequence ID" value="QBE49631.1"/>
    <property type="molecule type" value="Genomic_DNA"/>
</dbReference>
<protein>
    <submittedName>
        <fullName evidence="8">TM2 domain-containing protein</fullName>
    </submittedName>
</protein>
<evidence type="ECO:0000256" key="1">
    <source>
        <dbReference type="ARBA" id="ARBA00004141"/>
    </source>
</evidence>
<dbReference type="InterPro" id="IPR007829">
    <property type="entry name" value="TM2"/>
</dbReference>
<evidence type="ECO:0000256" key="2">
    <source>
        <dbReference type="ARBA" id="ARBA00022692"/>
    </source>
</evidence>
<feature type="transmembrane region" description="Helical" evidence="6">
    <location>
        <begin position="43"/>
        <end position="64"/>
    </location>
</feature>
<dbReference type="Pfam" id="PF05154">
    <property type="entry name" value="TM2"/>
    <property type="match status" value="1"/>
</dbReference>